<evidence type="ECO:0000313" key="3">
    <source>
        <dbReference type="Proteomes" id="UP001552299"/>
    </source>
</evidence>
<organism evidence="2 3">
    <name type="scientific">Dendrobium thyrsiflorum</name>
    <name type="common">Pinecone-like raceme dendrobium</name>
    <name type="synonym">Orchid</name>
    <dbReference type="NCBI Taxonomy" id="117978"/>
    <lineage>
        <taxon>Eukaryota</taxon>
        <taxon>Viridiplantae</taxon>
        <taxon>Streptophyta</taxon>
        <taxon>Embryophyta</taxon>
        <taxon>Tracheophyta</taxon>
        <taxon>Spermatophyta</taxon>
        <taxon>Magnoliopsida</taxon>
        <taxon>Liliopsida</taxon>
        <taxon>Asparagales</taxon>
        <taxon>Orchidaceae</taxon>
        <taxon>Epidendroideae</taxon>
        <taxon>Malaxideae</taxon>
        <taxon>Dendrobiinae</taxon>
        <taxon>Dendrobium</taxon>
    </lineage>
</organism>
<evidence type="ECO:0000313" key="2">
    <source>
        <dbReference type="EMBL" id="KAL0919721.1"/>
    </source>
</evidence>
<dbReference type="Proteomes" id="UP001552299">
    <property type="component" value="Unassembled WGS sequence"/>
</dbReference>
<keyword evidence="3" id="KW-1185">Reference proteome</keyword>
<comment type="caution">
    <text evidence="2">The sequence shown here is derived from an EMBL/GenBank/DDBJ whole genome shotgun (WGS) entry which is preliminary data.</text>
</comment>
<sequence length="285" mass="32278">MPDFRSASNYCWSSTQQWSFRPPSLADNGFFNLHRPLTTVLPTSFIDYGLFDLRRQTMVFLTSVTRRQRSFRSPSLANYGFSDLLDYGPCDLLTTSFTNNGLPNLRHPPTMVFPTSVARRPQSFRPPSPTTVFPTFVAKQWSFKPLSLAKNSLFDLHRRPTTIFLTSFADYGPSDLRCQKTFLPTSFTNNGLPNLRCPPTKILPTSFAEYSPSDLRRQTTIFPTSVVRRLRFSQLDQVIGPLIGHQLMSDFRPATDGCQTSARLPNDVKLPPGHRLTPNLHLAAN</sequence>
<reference evidence="2 3" key="1">
    <citation type="journal article" date="2024" name="Plant Biotechnol. J.">
        <title>Dendrobium thyrsiflorum genome and its molecular insights into genes involved in important horticultural traits.</title>
        <authorList>
            <person name="Chen B."/>
            <person name="Wang J.Y."/>
            <person name="Zheng P.J."/>
            <person name="Li K.L."/>
            <person name="Liang Y.M."/>
            <person name="Chen X.F."/>
            <person name="Zhang C."/>
            <person name="Zhao X."/>
            <person name="He X."/>
            <person name="Zhang G.Q."/>
            <person name="Liu Z.J."/>
            <person name="Xu Q."/>
        </authorList>
    </citation>
    <scope>NUCLEOTIDE SEQUENCE [LARGE SCALE GENOMIC DNA]</scope>
    <source>
        <strain evidence="2">GZMU011</strain>
    </source>
</reference>
<dbReference type="EMBL" id="JANQDX010000009">
    <property type="protein sequence ID" value="KAL0919721.1"/>
    <property type="molecule type" value="Genomic_DNA"/>
</dbReference>
<name>A0ABD0VAM5_DENTH</name>
<proteinExistence type="predicted"/>
<gene>
    <name evidence="2" type="ORF">M5K25_011836</name>
</gene>
<feature type="region of interest" description="Disordered" evidence="1">
    <location>
        <begin position="262"/>
        <end position="285"/>
    </location>
</feature>
<accession>A0ABD0VAM5</accession>
<protein>
    <submittedName>
        <fullName evidence="2">Uncharacterized protein</fullName>
    </submittedName>
</protein>
<dbReference type="AlphaFoldDB" id="A0ABD0VAM5"/>
<evidence type="ECO:0000256" key="1">
    <source>
        <dbReference type="SAM" id="MobiDB-lite"/>
    </source>
</evidence>